<accession>A0AAD9PXP9</accession>
<dbReference type="AlphaFoldDB" id="A0AAD9PXP9"/>
<dbReference type="EMBL" id="JARQWQ010000103">
    <property type="protein sequence ID" value="KAK2551010.1"/>
    <property type="molecule type" value="Genomic_DNA"/>
</dbReference>
<dbReference type="Proteomes" id="UP001249851">
    <property type="component" value="Unassembled WGS sequence"/>
</dbReference>
<evidence type="ECO:0000313" key="1">
    <source>
        <dbReference type="EMBL" id="KAK2551010.1"/>
    </source>
</evidence>
<proteinExistence type="predicted"/>
<organism evidence="1 2">
    <name type="scientific">Acropora cervicornis</name>
    <name type="common">Staghorn coral</name>
    <dbReference type="NCBI Taxonomy" id="6130"/>
    <lineage>
        <taxon>Eukaryota</taxon>
        <taxon>Metazoa</taxon>
        <taxon>Cnidaria</taxon>
        <taxon>Anthozoa</taxon>
        <taxon>Hexacorallia</taxon>
        <taxon>Scleractinia</taxon>
        <taxon>Astrocoeniina</taxon>
        <taxon>Acroporidae</taxon>
        <taxon>Acropora</taxon>
    </lineage>
</organism>
<reference evidence="1" key="2">
    <citation type="journal article" date="2023" name="Science">
        <title>Genomic signatures of disease resistance in endangered staghorn corals.</title>
        <authorList>
            <person name="Vollmer S.V."/>
            <person name="Selwyn J.D."/>
            <person name="Despard B.A."/>
            <person name="Roesel C.L."/>
        </authorList>
    </citation>
    <scope>NUCLEOTIDE SEQUENCE</scope>
    <source>
        <strain evidence="1">K2</strain>
    </source>
</reference>
<name>A0AAD9PXP9_ACRCE</name>
<reference evidence="1" key="1">
    <citation type="journal article" date="2023" name="G3 (Bethesda)">
        <title>Whole genome assembly and annotation of the endangered Caribbean coral Acropora cervicornis.</title>
        <authorList>
            <person name="Selwyn J.D."/>
            <person name="Vollmer S.V."/>
        </authorList>
    </citation>
    <scope>NUCLEOTIDE SEQUENCE</scope>
    <source>
        <strain evidence="1">K2</strain>
    </source>
</reference>
<dbReference type="PANTHER" id="PTHR13582:SF0">
    <property type="entry name" value="M-PHASE PHOSPHOPROTEIN 6"/>
    <property type="match status" value="1"/>
</dbReference>
<dbReference type="Pfam" id="PF10175">
    <property type="entry name" value="MPP6"/>
    <property type="match status" value="1"/>
</dbReference>
<gene>
    <name evidence="1" type="ORF">P5673_028231</name>
</gene>
<evidence type="ECO:0000313" key="2">
    <source>
        <dbReference type="Proteomes" id="UP001249851"/>
    </source>
</evidence>
<dbReference type="InterPro" id="IPR019324">
    <property type="entry name" value="MPP6"/>
</dbReference>
<sequence>MAAEPQPVKKSLSKNVMAMKFMKRKAEADYRRQLEQEKQRAIEESHWVLQGKEERESCIEFEASYVNCEDLYQCGRMSFKKFNPAVEKLFKEMLAKEEEAKSQEWESEESVSDEEMTRRFVIQISV</sequence>
<dbReference type="GO" id="GO:0000460">
    <property type="term" value="P:maturation of 5.8S rRNA"/>
    <property type="evidence" value="ECO:0007669"/>
    <property type="project" value="TreeGrafter"/>
</dbReference>
<dbReference type="PANTHER" id="PTHR13582">
    <property type="entry name" value="M-PHASE PHOSPHOPROTEIN 6"/>
    <property type="match status" value="1"/>
</dbReference>
<protein>
    <submittedName>
        <fullName evidence="1">M-phase phosphoprotein 6</fullName>
    </submittedName>
</protein>
<keyword evidence="2" id="KW-1185">Reference proteome</keyword>
<comment type="caution">
    <text evidence="1">The sequence shown here is derived from an EMBL/GenBank/DDBJ whole genome shotgun (WGS) entry which is preliminary data.</text>
</comment>